<dbReference type="Pfam" id="PF00441">
    <property type="entry name" value="Acyl-CoA_dh_1"/>
    <property type="match status" value="1"/>
</dbReference>
<dbReference type="InterPro" id="IPR009100">
    <property type="entry name" value="AcylCoA_DH/oxidase_NM_dom_sf"/>
</dbReference>
<evidence type="ECO:0000259" key="6">
    <source>
        <dbReference type="Pfam" id="PF00441"/>
    </source>
</evidence>
<evidence type="ECO:0000313" key="10">
    <source>
        <dbReference type="Proteomes" id="UP000216446"/>
    </source>
</evidence>
<keyword evidence="5" id="KW-0560">Oxidoreductase</keyword>
<dbReference type="SUPFAM" id="SSF47203">
    <property type="entry name" value="Acyl-CoA dehydrogenase C-terminal domain-like"/>
    <property type="match status" value="1"/>
</dbReference>
<evidence type="ECO:0000259" key="8">
    <source>
        <dbReference type="Pfam" id="PF02771"/>
    </source>
</evidence>
<dbReference type="SUPFAM" id="SSF56645">
    <property type="entry name" value="Acyl-CoA dehydrogenase NM domain-like"/>
    <property type="match status" value="1"/>
</dbReference>
<feature type="domain" description="Acyl-CoA dehydrogenase/oxidase N-terminal" evidence="8">
    <location>
        <begin position="63"/>
        <end position="129"/>
    </location>
</feature>
<evidence type="ECO:0000256" key="4">
    <source>
        <dbReference type="ARBA" id="ARBA00022827"/>
    </source>
</evidence>
<evidence type="ECO:0000313" key="9">
    <source>
        <dbReference type="EMBL" id="OZC04618.1"/>
    </source>
</evidence>
<proteinExistence type="inferred from homology"/>
<keyword evidence="3 5" id="KW-0285">Flavoprotein</keyword>
<evidence type="ECO:0000256" key="3">
    <source>
        <dbReference type="ARBA" id="ARBA00022630"/>
    </source>
</evidence>
<dbReference type="Gene3D" id="2.40.110.10">
    <property type="entry name" value="Butyryl-CoA Dehydrogenase, subunit A, domain 2"/>
    <property type="match status" value="1"/>
</dbReference>
<comment type="cofactor">
    <cofactor evidence="1 5">
        <name>FAD</name>
        <dbReference type="ChEBI" id="CHEBI:57692"/>
    </cofactor>
</comment>
<dbReference type="InParanoid" id="A0A259U455"/>
<comment type="caution">
    <text evidence="9">The sequence shown here is derived from an EMBL/GenBank/DDBJ whole genome shotgun (WGS) entry which is preliminary data.</text>
</comment>
<feature type="domain" description="Acyl-CoA oxidase/dehydrogenase middle" evidence="7">
    <location>
        <begin position="135"/>
        <end position="228"/>
    </location>
</feature>
<dbReference type="EMBL" id="MQWB01000001">
    <property type="protein sequence ID" value="OZC04618.1"/>
    <property type="molecule type" value="Genomic_DNA"/>
</dbReference>
<dbReference type="AlphaFoldDB" id="A0A259U455"/>
<gene>
    <name evidence="9" type="ORF">BSZ36_06135</name>
</gene>
<dbReference type="Gene3D" id="1.10.540.10">
    <property type="entry name" value="Acyl-CoA dehydrogenase/oxidase, N-terminal domain"/>
    <property type="match status" value="1"/>
</dbReference>
<keyword evidence="10" id="KW-1185">Reference proteome</keyword>
<accession>A0A259U455</accession>
<evidence type="ECO:0000259" key="7">
    <source>
        <dbReference type="Pfam" id="PF02770"/>
    </source>
</evidence>
<organism evidence="9 10">
    <name type="scientific">Rubricoccus marinus</name>
    <dbReference type="NCBI Taxonomy" id="716817"/>
    <lineage>
        <taxon>Bacteria</taxon>
        <taxon>Pseudomonadati</taxon>
        <taxon>Rhodothermota</taxon>
        <taxon>Rhodothermia</taxon>
        <taxon>Rhodothermales</taxon>
        <taxon>Rubricoccaceae</taxon>
        <taxon>Rubricoccus</taxon>
    </lineage>
</organism>
<dbReference type="Gene3D" id="1.20.140.10">
    <property type="entry name" value="Butyryl-CoA Dehydrogenase, subunit A, domain 3"/>
    <property type="match status" value="1"/>
</dbReference>
<reference evidence="9 10" key="1">
    <citation type="submission" date="2016-11" db="EMBL/GenBank/DDBJ databases">
        <title>Study of marine rhodopsin-containing bacteria.</title>
        <authorList>
            <person name="Yoshizawa S."/>
            <person name="Kumagai Y."/>
            <person name="Kogure K."/>
        </authorList>
    </citation>
    <scope>NUCLEOTIDE SEQUENCE [LARGE SCALE GENOMIC DNA]</scope>
    <source>
        <strain evidence="9 10">SG-29</strain>
    </source>
</reference>
<keyword evidence="4 5" id="KW-0274">FAD</keyword>
<dbReference type="GO" id="GO:0050660">
    <property type="term" value="F:flavin adenine dinucleotide binding"/>
    <property type="evidence" value="ECO:0007669"/>
    <property type="project" value="InterPro"/>
</dbReference>
<dbReference type="InterPro" id="IPR036250">
    <property type="entry name" value="AcylCo_DH-like_C"/>
</dbReference>
<evidence type="ECO:0000256" key="5">
    <source>
        <dbReference type="RuleBase" id="RU362125"/>
    </source>
</evidence>
<feature type="domain" description="Acyl-CoA dehydrogenase/oxidase C-terminal" evidence="6">
    <location>
        <begin position="246"/>
        <end position="396"/>
    </location>
</feature>
<dbReference type="PANTHER" id="PTHR43884:SF12">
    <property type="entry name" value="ISOVALERYL-COA DEHYDROGENASE, MITOCHONDRIAL-RELATED"/>
    <property type="match status" value="1"/>
</dbReference>
<sequence length="514" mass="55991">MDEASVGLSGYLDEYRGRLRNLFDSRLDLDTLALQRGLPPFAMREIRGSRALADLHALADDPLAAYIPAEYGGRGAHIKEGLAVLEATGYESLPLCLMVGINGGLFLQPVAKYADETFKKEVFRRFLDGKSMGGLMITEPDYGSDALKMKTTATPNGNGGVHIQGTKHWAGLTGWADYWLLTARPTGKNGEPGRDIGFYVADVTQPGQRITVEETFANLGLYMIPYGRNKLDLTVPAVQQLQPTSTGIKMMLDILHRSRLQFPGMAMGFLRRMRDEAQLHAEERFVGGKALADYDQVQARLAKLQADATICGAMCLYTSENAGLEVDSSSMSLAANSFKTTMSDAMHDAAQSYLQLSGANGYRQDHLAGRSVTDSRPFQIFEGSNDILYEQVADAVLKGMRKAKISRLSTYLAEREPLTQKASGAMSDLFDFDVDLTISQRKTVDLGRALAKAVAIGTVVEMGDRGYPTELISQAVDSLRDRIQGHLAHFHSPEAPGLVAGATSSPSWLGFVQS</sequence>
<dbReference type="InterPro" id="IPR046373">
    <property type="entry name" value="Acyl-CoA_Oxase/DH_mid-dom_sf"/>
</dbReference>
<dbReference type="InterPro" id="IPR037069">
    <property type="entry name" value="AcylCoA_DH/ox_N_sf"/>
</dbReference>
<protein>
    <submittedName>
        <fullName evidence="9">Acyl-CoA dehydrogenase</fullName>
    </submittedName>
</protein>
<dbReference type="Proteomes" id="UP000216446">
    <property type="component" value="Unassembled WGS sequence"/>
</dbReference>
<dbReference type="Pfam" id="PF02771">
    <property type="entry name" value="Acyl-CoA_dh_N"/>
    <property type="match status" value="1"/>
</dbReference>
<dbReference type="PANTHER" id="PTHR43884">
    <property type="entry name" value="ACYL-COA DEHYDROGENASE"/>
    <property type="match status" value="1"/>
</dbReference>
<dbReference type="InterPro" id="IPR006091">
    <property type="entry name" value="Acyl-CoA_Oxase/DH_mid-dom"/>
</dbReference>
<comment type="similarity">
    <text evidence="2 5">Belongs to the acyl-CoA dehydrogenase family.</text>
</comment>
<dbReference type="InterPro" id="IPR009075">
    <property type="entry name" value="AcylCo_DH/oxidase_C"/>
</dbReference>
<evidence type="ECO:0000256" key="2">
    <source>
        <dbReference type="ARBA" id="ARBA00009347"/>
    </source>
</evidence>
<name>A0A259U455_9BACT</name>
<dbReference type="Pfam" id="PF02770">
    <property type="entry name" value="Acyl-CoA_dh_M"/>
    <property type="match status" value="1"/>
</dbReference>
<dbReference type="InterPro" id="IPR013786">
    <property type="entry name" value="AcylCoA_DH/ox_N"/>
</dbReference>
<evidence type="ECO:0000256" key="1">
    <source>
        <dbReference type="ARBA" id="ARBA00001974"/>
    </source>
</evidence>
<dbReference type="CDD" id="cd00567">
    <property type="entry name" value="ACAD"/>
    <property type="match status" value="1"/>
</dbReference>
<dbReference type="GO" id="GO:0003995">
    <property type="term" value="F:acyl-CoA dehydrogenase activity"/>
    <property type="evidence" value="ECO:0007669"/>
    <property type="project" value="TreeGrafter"/>
</dbReference>